<dbReference type="InterPro" id="IPR008972">
    <property type="entry name" value="Cupredoxin"/>
</dbReference>
<protein>
    <recommendedName>
        <fullName evidence="3">EfeO-type cupredoxin-like domain-containing protein</fullName>
    </recommendedName>
</protein>
<proteinExistence type="predicted"/>
<sequence>MLRAMSKNSFLILTVGLAALILVIGATGLKRETDLNNYAVGGGPPEVIESPTQTTTTSAVIVVYLTAGYEPVIVTIRKGETVSWINRSEEMMQVASDPHPTHDFYPGFDQLYGVGQGQTYTFTFDKPGIWNYYNHLNPAHAGRIVVI</sequence>
<dbReference type="EMBL" id="LCFP01000003">
    <property type="protein sequence ID" value="KKS98139.1"/>
    <property type="molecule type" value="Genomic_DNA"/>
</dbReference>
<evidence type="ECO:0000313" key="1">
    <source>
        <dbReference type="EMBL" id="KKS98139.1"/>
    </source>
</evidence>
<dbReference type="AlphaFoldDB" id="A0A0G1DKI1"/>
<organism evidence="1 2">
    <name type="scientific">Candidatus Gottesmanbacteria bacterium GW2011_GWA2_43_14</name>
    <dbReference type="NCBI Taxonomy" id="1618443"/>
    <lineage>
        <taxon>Bacteria</taxon>
        <taxon>Candidatus Gottesmaniibacteriota</taxon>
    </lineage>
</organism>
<evidence type="ECO:0008006" key="3">
    <source>
        <dbReference type="Google" id="ProtNLM"/>
    </source>
</evidence>
<dbReference type="PATRIC" id="fig|1618443.3.peg.527"/>
<accession>A0A0G1DKI1</accession>
<dbReference type="STRING" id="1618443.UV73_C0003G0081"/>
<name>A0A0G1DKI1_9BACT</name>
<dbReference type="Proteomes" id="UP000034894">
    <property type="component" value="Unassembled WGS sequence"/>
</dbReference>
<comment type="caution">
    <text evidence="1">The sequence shown here is derived from an EMBL/GenBank/DDBJ whole genome shotgun (WGS) entry which is preliminary data.</text>
</comment>
<evidence type="ECO:0000313" key="2">
    <source>
        <dbReference type="Proteomes" id="UP000034894"/>
    </source>
</evidence>
<dbReference type="Gene3D" id="2.60.40.420">
    <property type="entry name" value="Cupredoxins - blue copper proteins"/>
    <property type="match status" value="1"/>
</dbReference>
<dbReference type="SUPFAM" id="SSF49503">
    <property type="entry name" value="Cupredoxins"/>
    <property type="match status" value="1"/>
</dbReference>
<gene>
    <name evidence="1" type="ORF">UV73_C0003G0081</name>
</gene>
<reference evidence="1 2" key="1">
    <citation type="journal article" date="2015" name="Nature">
        <title>rRNA introns, odd ribosomes, and small enigmatic genomes across a large radiation of phyla.</title>
        <authorList>
            <person name="Brown C.T."/>
            <person name="Hug L.A."/>
            <person name="Thomas B.C."/>
            <person name="Sharon I."/>
            <person name="Castelle C.J."/>
            <person name="Singh A."/>
            <person name="Wilkins M.J."/>
            <person name="Williams K.H."/>
            <person name="Banfield J.F."/>
        </authorList>
    </citation>
    <scope>NUCLEOTIDE SEQUENCE [LARGE SCALE GENOMIC DNA]</scope>
</reference>